<feature type="region of interest" description="Disordered" evidence="1">
    <location>
        <begin position="359"/>
        <end position="385"/>
    </location>
</feature>
<sequence length="654" mass="69980">MSIQNLLNPIEEAEATHMELTDEEILAMVQEGENQEEDNVEEEQVTTITKAEKLQSLGVAASLLDLSKGGHRNAHKVLRNVQFELRHKSVTQHTLASCIQKCQHLSRPRRIVKWFPSGRFAVSVERIDSHAPHTPQSHTTHEASPARPRKAAAAAARKRGPVGAARFGTPGPARVWFVVVGSVKKTTTNDDEKNKNEKLGKSVRLTPIARMVTGTPRVRQTKRKKTMHAPPPPALQGAADERLAFGCGCVRGSDGAERGGGSARAHALGRESPGADANAAGDTKPERAKTPTGRPLREASGGFLLPPARGESTPGSGDRNPVKPLPAPERTLPRESCGTAAAEQEKENLADVNVAAPAGRAPDTSFSRASSATNAGDAAPEATTDCEADASQLDLPFYGTNDSFDSLFAAKVASRQRFEEQLHEQKAELIEFRQGESRLWGSAGLAGGGVESELLTGSAEPGASAENATRPAGYSSPGVAPALTAASTSAVSPSRAHVREYGTRSDDDNDVEGSNLPASEFEVEEEFEQRSTRNSRGSSFSDGGNWAKNDDQLSPANGGARNDAEDDGKSAETSTDRPGSPGRSSDDKEDSYGLVEVDIDDSADRAVIEYQMRRMRMSGNMGTDEVSTEADHWEAESPVRQTRFLPNWNNMEAP</sequence>
<feature type="region of interest" description="Disordered" evidence="1">
    <location>
        <begin position="619"/>
        <end position="639"/>
    </location>
</feature>
<keyword evidence="3" id="KW-1185">Reference proteome</keyword>
<reference evidence="2 3" key="1">
    <citation type="journal article" name="Sci. Rep.">
        <title>Genome-scale phylogenetic analyses confirm Olpidium as the closest living zoosporic fungus to the non-flagellated, terrestrial fungi.</title>
        <authorList>
            <person name="Chang Y."/>
            <person name="Rochon D."/>
            <person name="Sekimoto S."/>
            <person name="Wang Y."/>
            <person name="Chovatia M."/>
            <person name="Sandor L."/>
            <person name="Salamov A."/>
            <person name="Grigoriev I.V."/>
            <person name="Stajich J.E."/>
            <person name="Spatafora J.W."/>
        </authorList>
    </citation>
    <scope>NUCLEOTIDE SEQUENCE [LARGE SCALE GENOMIC DNA]</scope>
    <source>
        <strain evidence="2">S191</strain>
    </source>
</reference>
<feature type="region of interest" description="Disordered" evidence="1">
    <location>
        <begin position="255"/>
        <end position="341"/>
    </location>
</feature>
<feature type="compositionally biased region" description="Polar residues" evidence="1">
    <location>
        <begin position="364"/>
        <end position="374"/>
    </location>
</feature>
<feature type="compositionally biased region" description="Low complexity" evidence="1">
    <location>
        <begin position="151"/>
        <end position="166"/>
    </location>
</feature>
<feature type="region of interest" description="Disordered" evidence="1">
    <location>
        <begin position="216"/>
        <end position="237"/>
    </location>
</feature>
<evidence type="ECO:0000313" key="3">
    <source>
        <dbReference type="Proteomes" id="UP000673691"/>
    </source>
</evidence>
<name>A0A8H7ZPM7_9FUNG</name>
<dbReference type="EMBL" id="JAEFCI010010729">
    <property type="protein sequence ID" value="KAG5457047.1"/>
    <property type="molecule type" value="Genomic_DNA"/>
</dbReference>
<evidence type="ECO:0000256" key="1">
    <source>
        <dbReference type="SAM" id="MobiDB-lite"/>
    </source>
</evidence>
<evidence type="ECO:0000313" key="2">
    <source>
        <dbReference type="EMBL" id="KAG5457047.1"/>
    </source>
</evidence>
<proteinExistence type="predicted"/>
<feature type="region of interest" description="Disordered" evidence="1">
    <location>
        <begin position="130"/>
        <end position="167"/>
    </location>
</feature>
<dbReference type="AlphaFoldDB" id="A0A8H7ZPM7"/>
<feature type="region of interest" description="Disordered" evidence="1">
    <location>
        <begin position="452"/>
        <end position="597"/>
    </location>
</feature>
<comment type="caution">
    <text evidence="2">The sequence shown here is derived from an EMBL/GenBank/DDBJ whole genome shotgun (WGS) entry which is preliminary data.</text>
</comment>
<feature type="compositionally biased region" description="Basic and acidic residues" evidence="1">
    <location>
        <begin position="497"/>
        <end position="506"/>
    </location>
</feature>
<accession>A0A8H7ZPM7</accession>
<organism evidence="2 3">
    <name type="scientific">Olpidium bornovanus</name>
    <dbReference type="NCBI Taxonomy" id="278681"/>
    <lineage>
        <taxon>Eukaryota</taxon>
        <taxon>Fungi</taxon>
        <taxon>Fungi incertae sedis</taxon>
        <taxon>Olpidiomycota</taxon>
        <taxon>Olpidiomycotina</taxon>
        <taxon>Olpidiomycetes</taxon>
        <taxon>Olpidiales</taxon>
        <taxon>Olpidiaceae</taxon>
        <taxon>Olpidium</taxon>
    </lineage>
</organism>
<protein>
    <submittedName>
        <fullName evidence="2">Uncharacterized protein</fullName>
    </submittedName>
</protein>
<gene>
    <name evidence="2" type="ORF">BJ554DRAFT_3045</name>
</gene>
<dbReference type="Proteomes" id="UP000673691">
    <property type="component" value="Unassembled WGS sequence"/>
</dbReference>
<feature type="compositionally biased region" description="Polar residues" evidence="1">
    <location>
        <begin position="532"/>
        <end position="542"/>
    </location>
</feature>